<proteinExistence type="inferred from homology"/>
<dbReference type="Gene3D" id="3.90.79.10">
    <property type="entry name" value="Nucleoside Triphosphate Pyrophosphohydrolase"/>
    <property type="match status" value="1"/>
</dbReference>
<evidence type="ECO:0000256" key="1">
    <source>
        <dbReference type="ARBA" id="ARBA00001946"/>
    </source>
</evidence>
<dbReference type="Pfam" id="PF00293">
    <property type="entry name" value="NUDIX"/>
    <property type="match status" value="1"/>
</dbReference>
<dbReference type="GO" id="GO:0016787">
    <property type="term" value="F:hydrolase activity"/>
    <property type="evidence" value="ECO:0007669"/>
    <property type="project" value="UniProtKB-KW"/>
</dbReference>
<evidence type="ECO:0000313" key="5">
    <source>
        <dbReference type="EMBL" id="OGG85549.1"/>
    </source>
</evidence>
<dbReference type="Proteomes" id="UP000177395">
    <property type="component" value="Unassembled WGS sequence"/>
</dbReference>
<organism evidence="5 6">
    <name type="scientific">Candidatus Kaiserbacteria bacterium RIFOXYB1_FULL_46_14</name>
    <dbReference type="NCBI Taxonomy" id="1798531"/>
    <lineage>
        <taxon>Bacteria</taxon>
        <taxon>Candidatus Kaiseribacteriota</taxon>
    </lineage>
</organism>
<name>A0A1F6FI77_9BACT</name>
<dbReference type="InterPro" id="IPR015797">
    <property type="entry name" value="NUDIX_hydrolase-like_dom_sf"/>
</dbReference>
<comment type="similarity">
    <text evidence="3">Belongs to the Nudix hydrolase family.</text>
</comment>
<dbReference type="AlphaFoldDB" id="A0A1F6FI77"/>
<dbReference type="SUPFAM" id="SSF55811">
    <property type="entry name" value="Nudix"/>
    <property type="match status" value="1"/>
</dbReference>
<evidence type="ECO:0000256" key="2">
    <source>
        <dbReference type="ARBA" id="ARBA00022801"/>
    </source>
</evidence>
<evidence type="ECO:0000259" key="4">
    <source>
        <dbReference type="PROSITE" id="PS51462"/>
    </source>
</evidence>
<dbReference type="EMBL" id="MFMS01000006">
    <property type="protein sequence ID" value="OGG85549.1"/>
    <property type="molecule type" value="Genomic_DNA"/>
</dbReference>
<dbReference type="InterPro" id="IPR020476">
    <property type="entry name" value="Nudix_hydrolase"/>
</dbReference>
<dbReference type="InterPro" id="IPR020084">
    <property type="entry name" value="NUDIX_hydrolase_CS"/>
</dbReference>
<evidence type="ECO:0000256" key="3">
    <source>
        <dbReference type="RuleBase" id="RU003476"/>
    </source>
</evidence>
<accession>A0A1F6FI77</accession>
<sequence length="173" mass="19464">MKILAEISDGSLGIGEAEKIGENYNLRKTARAILLNDEGKMATQYLQNYYYHKLPGGGVEEGESLEDALKREILEEVGCNCLVTDTIGMTVEFRDKYKIVQLSYCFVAKVVGDIGDTQMEAAEIEEGQITSWLSPEEALAQMKQDKPGKYEGFFNLKREISFLEEYLSNKKVV</sequence>
<comment type="caution">
    <text evidence="5">The sequence shown here is derived from an EMBL/GenBank/DDBJ whole genome shotgun (WGS) entry which is preliminary data.</text>
</comment>
<dbReference type="STRING" id="1798531.A2392_02115"/>
<keyword evidence="2 3" id="KW-0378">Hydrolase</keyword>
<comment type="cofactor">
    <cofactor evidence="1">
        <name>Mg(2+)</name>
        <dbReference type="ChEBI" id="CHEBI:18420"/>
    </cofactor>
</comment>
<dbReference type="PRINTS" id="PR00502">
    <property type="entry name" value="NUDIXFAMILY"/>
</dbReference>
<protein>
    <recommendedName>
        <fullName evidence="4">Nudix hydrolase domain-containing protein</fullName>
    </recommendedName>
</protein>
<reference evidence="5 6" key="1">
    <citation type="journal article" date="2016" name="Nat. Commun.">
        <title>Thousands of microbial genomes shed light on interconnected biogeochemical processes in an aquifer system.</title>
        <authorList>
            <person name="Anantharaman K."/>
            <person name="Brown C.T."/>
            <person name="Hug L.A."/>
            <person name="Sharon I."/>
            <person name="Castelle C.J."/>
            <person name="Probst A.J."/>
            <person name="Thomas B.C."/>
            <person name="Singh A."/>
            <person name="Wilkins M.J."/>
            <person name="Karaoz U."/>
            <person name="Brodie E.L."/>
            <person name="Williams K.H."/>
            <person name="Hubbard S.S."/>
            <person name="Banfield J.F."/>
        </authorList>
    </citation>
    <scope>NUCLEOTIDE SEQUENCE [LARGE SCALE GENOMIC DNA]</scope>
</reference>
<dbReference type="PROSITE" id="PS51462">
    <property type="entry name" value="NUDIX"/>
    <property type="match status" value="1"/>
</dbReference>
<dbReference type="PANTHER" id="PTHR43046:SF15">
    <property type="entry name" value="MUTT_NUDIX FAMILY PROTEIN"/>
    <property type="match status" value="1"/>
</dbReference>
<gene>
    <name evidence="5" type="ORF">A2392_02115</name>
</gene>
<dbReference type="PROSITE" id="PS00893">
    <property type="entry name" value="NUDIX_BOX"/>
    <property type="match status" value="1"/>
</dbReference>
<dbReference type="InterPro" id="IPR000086">
    <property type="entry name" value="NUDIX_hydrolase_dom"/>
</dbReference>
<dbReference type="PANTHER" id="PTHR43046">
    <property type="entry name" value="GDP-MANNOSE MANNOSYL HYDROLASE"/>
    <property type="match status" value="1"/>
</dbReference>
<feature type="domain" description="Nudix hydrolase" evidence="4">
    <location>
        <begin position="25"/>
        <end position="155"/>
    </location>
</feature>
<evidence type="ECO:0000313" key="6">
    <source>
        <dbReference type="Proteomes" id="UP000177395"/>
    </source>
</evidence>